<keyword evidence="5 7" id="KW-0472">Membrane</keyword>
<dbReference type="Pfam" id="PF03631">
    <property type="entry name" value="Virul_fac_BrkB"/>
    <property type="match status" value="1"/>
</dbReference>
<feature type="transmembrane region" description="Helical" evidence="7">
    <location>
        <begin position="145"/>
        <end position="165"/>
    </location>
</feature>
<protein>
    <submittedName>
        <fullName evidence="8">Ribonuclease BN</fullName>
    </submittedName>
</protein>
<evidence type="ECO:0000256" key="2">
    <source>
        <dbReference type="ARBA" id="ARBA00022475"/>
    </source>
</evidence>
<keyword evidence="4 7" id="KW-1133">Transmembrane helix</keyword>
<feature type="region of interest" description="Disordered" evidence="6">
    <location>
        <begin position="272"/>
        <end position="295"/>
    </location>
</feature>
<dbReference type="Proteomes" id="UP000422572">
    <property type="component" value="Chromosome"/>
</dbReference>
<keyword evidence="2" id="KW-1003">Cell membrane</keyword>
<feature type="transmembrane region" description="Helical" evidence="7">
    <location>
        <begin position="177"/>
        <end position="195"/>
    </location>
</feature>
<feature type="region of interest" description="Disordered" evidence="6">
    <location>
        <begin position="1"/>
        <end position="29"/>
    </location>
</feature>
<dbReference type="GO" id="GO:0005886">
    <property type="term" value="C:plasma membrane"/>
    <property type="evidence" value="ECO:0007669"/>
    <property type="project" value="UniProtKB-SubCell"/>
</dbReference>
<keyword evidence="9" id="KW-1185">Reference proteome</keyword>
<evidence type="ECO:0000313" key="9">
    <source>
        <dbReference type="Proteomes" id="UP000422572"/>
    </source>
</evidence>
<name>A0A6I6F2M4_9ACTN</name>
<proteinExistence type="predicted"/>
<dbReference type="AlphaFoldDB" id="A0A6I6F2M4"/>
<evidence type="ECO:0000256" key="7">
    <source>
        <dbReference type="SAM" id="Phobius"/>
    </source>
</evidence>
<dbReference type="KEGG" id="sfic:EIZ62_00205"/>
<evidence type="ECO:0000256" key="4">
    <source>
        <dbReference type="ARBA" id="ARBA00022989"/>
    </source>
</evidence>
<feature type="compositionally biased region" description="Pro residues" evidence="6">
    <location>
        <begin position="282"/>
        <end position="295"/>
    </location>
</feature>
<feature type="compositionally biased region" description="Basic residues" evidence="6">
    <location>
        <begin position="1"/>
        <end position="12"/>
    </location>
</feature>
<evidence type="ECO:0000256" key="6">
    <source>
        <dbReference type="SAM" id="MobiDB-lite"/>
    </source>
</evidence>
<dbReference type="OrthoDB" id="4140472at2"/>
<evidence type="ECO:0000256" key="3">
    <source>
        <dbReference type="ARBA" id="ARBA00022692"/>
    </source>
</evidence>
<feature type="transmembrane region" description="Helical" evidence="7">
    <location>
        <begin position="110"/>
        <end position="133"/>
    </location>
</feature>
<feature type="transmembrane region" description="Helical" evidence="7">
    <location>
        <begin position="238"/>
        <end position="263"/>
    </location>
</feature>
<sequence>MGGEARRRRKGAPRGGQWPPQSARRLKASRPGRLWGDMWSRLTEADFFNHALQLAALALLCFFPMLIVLTEATGRDTATVVIRWLGLTEEAAEAVASLIVPGPGSDTVTVVSGFLMALGAMAVAGTLQSWYQVLFDVPGRGMRDMTLQVGWLVGLLLFGAAQTALGRLTGGLPLRSLTGFVWAVAFWWGTIWVLLSGAVRWRALLPAALVTSVCWTGLGLFSARYFSESIVANEQRYGPVGVVIIIISWLVAVGVVIHLGAVVGRMLTDRPGGHRSGAHGPETPPSRGPGPGAPT</sequence>
<reference evidence="8 9" key="1">
    <citation type="submission" date="2018-12" db="EMBL/GenBank/DDBJ databases">
        <title>Complete genome sequence of Streptomyces ficellus NRRL8067, the producer of ficellomycin, feldamycin and nojirimycin.</title>
        <authorList>
            <person name="Zhang H."/>
            <person name="Yue R."/>
            <person name="Liu Y."/>
            <person name="Li M."/>
            <person name="Mu H."/>
            <person name="Zhang J."/>
        </authorList>
    </citation>
    <scope>NUCLEOTIDE SEQUENCE [LARGE SCALE GENOMIC DNA]</scope>
    <source>
        <strain evidence="8 9">NRRL 8067</strain>
    </source>
</reference>
<evidence type="ECO:0000313" key="8">
    <source>
        <dbReference type="EMBL" id="QGV76864.1"/>
    </source>
</evidence>
<dbReference type="EMBL" id="CP034279">
    <property type="protein sequence ID" value="QGV76864.1"/>
    <property type="molecule type" value="Genomic_DNA"/>
</dbReference>
<comment type="subcellular location">
    <subcellularLocation>
        <location evidence="1">Cell membrane</location>
        <topology evidence="1">Multi-pass membrane protein</topology>
    </subcellularLocation>
</comment>
<organism evidence="8 9">
    <name type="scientific">Streptomyces ficellus</name>
    <dbReference type="NCBI Taxonomy" id="1977088"/>
    <lineage>
        <taxon>Bacteria</taxon>
        <taxon>Bacillati</taxon>
        <taxon>Actinomycetota</taxon>
        <taxon>Actinomycetes</taxon>
        <taxon>Kitasatosporales</taxon>
        <taxon>Streptomycetaceae</taxon>
        <taxon>Streptomyces</taxon>
    </lineage>
</organism>
<feature type="transmembrane region" description="Helical" evidence="7">
    <location>
        <begin position="207"/>
        <end position="226"/>
    </location>
</feature>
<accession>A0A6I6F2M4</accession>
<gene>
    <name evidence="8" type="ORF">EIZ62_00205</name>
</gene>
<keyword evidence="3 7" id="KW-0812">Transmembrane</keyword>
<dbReference type="InterPro" id="IPR017039">
    <property type="entry name" value="Virul_fac_BrkB"/>
</dbReference>
<feature type="transmembrane region" description="Helical" evidence="7">
    <location>
        <begin position="47"/>
        <end position="69"/>
    </location>
</feature>
<evidence type="ECO:0000256" key="5">
    <source>
        <dbReference type="ARBA" id="ARBA00023136"/>
    </source>
</evidence>
<evidence type="ECO:0000256" key="1">
    <source>
        <dbReference type="ARBA" id="ARBA00004651"/>
    </source>
</evidence>